<protein>
    <recommendedName>
        <fullName evidence="4">NACHT-NTPase and P-loop NTPases N-terminal domain-containing protein</fullName>
    </recommendedName>
</protein>
<keyword evidence="3" id="KW-1185">Reference proteome</keyword>
<dbReference type="PANTHER" id="PTHR10039">
    <property type="entry name" value="AMELOGENIN"/>
    <property type="match status" value="1"/>
</dbReference>
<dbReference type="EMBL" id="JAUIQD010000002">
    <property type="protein sequence ID" value="KAK3359539.1"/>
    <property type="molecule type" value="Genomic_DNA"/>
</dbReference>
<dbReference type="Proteomes" id="UP001275084">
    <property type="component" value="Unassembled WGS sequence"/>
</dbReference>
<keyword evidence="1" id="KW-0732">Signal</keyword>
<gene>
    <name evidence="2" type="ORF">B0T25DRAFT_101774</name>
</gene>
<evidence type="ECO:0000256" key="1">
    <source>
        <dbReference type="SAM" id="SignalP"/>
    </source>
</evidence>
<reference evidence="2" key="2">
    <citation type="submission" date="2023-06" db="EMBL/GenBank/DDBJ databases">
        <authorList>
            <consortium name="Lawrence Berkeley National Laboratory"/>
            <person name="Haridas S."/>
            <person name="Hensen N."/>
            <person name="Bonometti L."/>
            <person name="Westerberg I."/>
            <person name="Brannstrom I.O."/>
            <person name="Guillou S."/>
            <person name="Cros-Aarteil S."/>
            <person name="Calhoun S."/>
            <person name="Kuo A."/>
            <person name="Mondo S."/>
            <person name="Pangilinan J."/>
            <person name="Riley R."/>
            <person name="Labutti K."/>
            <person name="Andreopoulos B."/>
            <person name="Lipzen A."/>
            <person name="Chen C."/>
            <person name="Yanf M."/>
            <person name="Daum C."/>
            <person name="Ng V."/>
            <person name="Clum A."/>
            <person name="Steindorff A."/>
            <person name="Ohm R."/>
            <person name="Martin F."/>
            <person name="Silar P."/>
            <person name="Natvig D."/>
            <person name="Lalanne C."/>
            <person name="Gautier V."/>
            <person name="Ament-Velasquez S.L."/>
            <person name="Kruys A."/>
            <person name="Hutchinson M.I."/>
            <person name="Powell A.J."/>
            <person name="Barry K."/>
            <person name="Miller A.N."/>
            <person name="Grigoriev I.V."/>
            <person name="Debuchy R."/>
            <person name="Gladieux P."/>
            <person name="Thoren M.H."/>
            <person name="Johannesson H."/>
        </authorList>
    </citation>
    <scope>NUCLEOTIDE SEQUENCE</scope>
    <source>
        <strain evidence="2">CBS 955.72</strain>
    </source>
</reference>
<evidence type="ECO:0000313" key="3">
    <source>
        <dbReference type="Proteomes" id="UP001275084"/>
    </source>
</evidence>
<evidence type="ECO:0000313" key="2">
    <source>
        <dbReference type="EMBL" id="KAK3359539.1"/>
    </source>
</evidence>
<dbReference type="AlphaFoldDB" id="A0AAJ0MHQ8"/>
<organism evidence="2 3">
    <name type="scientific">Lasiosphaeria hispida</name>
    <dbReference type="NCBI Taxonomy" id="260671"/>
    <lineage>
        <taxon>Eukaryota</taxon>
        <taxon>Fungi</taxon>
        <taxon>Dikarya</taxon>
        <taxon>Ascomycota</taxon>
        <taxon>Pezizomycotina</taxon>
        <taxon>Sordariomycetes</taxon>
        <taxon>Sordariomycetidae</taxon>
        <taxon>Sordariales</taxon>
        <taxon>Lasiosphaeriaceae</taxon>
        <taxon>Lasiosphaeria</taxon>
    </lineage>
</organism>
<comment type="caution">
    <text evidence="2">The sequence shown here is derived from an EMBL/GenBank/DDBJ whole genome shotgun (WGS) entry which is preliminary data.</text>
</comment>
<sequence>MDRAKGVFLWVYLVAQLLLEASSNREPLSELSQLVDSLPSELTALFNQILLPLQENQKPFRKTSELIELARASVKPIRVIELSFAEEADAAFAFGLAVQLLSRETEEARSELLRRRVHRLLQVSPRGEDPALCPPIPVNC</sequence>
<name>A0AAJ0MHQ8_9PEZI</name>
<proteinExistence type="predicted"/>
<evidence type="ECO:0008006" key="4">
    <source>
        <dbReference type="Google" id="ProtNLM"/>
    </source>
</evidence>
<feature type="chain" id="PRO_5042554315" description="NACHT-NTPase and P-loop NTPases N-terminal domain-containing protein" evidence="1">
    <location>
        <begin position="24"/>
        <end position="140"/>
    </location>
</feature>
<accession>A0AAJ0MHQ8</accession>
<reference evidence="2" key="1">
    <citation type="journal article" date="2023" name="Mol. Phylogenet. Evol.">
        <title>Genome-scale phylogeny and comparative genomics of the fungal order Sordariales.</title>
        <authorList>
            <person name="Hensen N."/>
            <person name="Bonometti L."/>
            <person name="Westerberg I."/>
            <person name="Brannstrom I.O."/>
            <person name="Guillou S."/>
            <person name="Cros-Aarteil S."/>
            <person name="Calhoun S."/>
            <person name="Haridas S."/>
            <person name="Kuo A."/>
            <person name="Mondo S."/>
            <person name="Pangilinan J."/>
            <person name="Riley R."/>
            <person name="LaButti K."/>
            <person name="Andreopoulos B."/>
            <person name="Lipzen A."/>
            <person name="Chen C."/>
            <person name="Yan M."/>
            <person name="Daum C."/>
            <person name="Ng V."/>
            <person name="Clum A."/>
            <person name="Steindorff A."/>
            <person name="Ohm R.A."/>
            <person name="Martin F."/>
            <person name="Silar P."/>
            <person name="Natvig D.O."/>
            <person name="Lalanne C."/>
            <person name="Gautier V."/>
            <person name="Ament-Velasquez S.L."/>
            <person name="Kruys A."/>
            <person name="Hutchinson M.I."/>
            <person name="Powell A.J."/>
            <person name="Barry K."/>
            <person name="Miller A.N."/>
            <person name="Grigoriev I.V."/>
            <person name="Debuchy R."/>
            <person name="Gladieux P."/>
            <person name="Hiltunen Thoren M."/>
            <person name="Johannesson H."/>
        </authorList>
    </citation>
    <scope>NUCLEOTIDE SEQUENCE</scope>
    <source>
        <strain evidence="2">CBS 955.72</strain>
    </source>
</reference>
<dbReference type="PANTHER" id="PTHR10039:SF5">
    <property type="entry name" value="NACHT DOMAIN-CONTAINING PROTEIN"/>
    <property type="match status" value="1"/>
</dbReference>
<feature type="signal peptide" evidence="1">
    <location>
        <begin position="1"/>
        <end position="23"/>
    </location>
</feature>